<dbReference type="PANTHER" id="PTHR43798">
    <property type="entry name" value="MONOACYLGLYCEROL LIPASE"/>
    <property type="match status" value="1"/>
</dbReference>
<accession>W0JL90</accession>
<dbReference type="SUPFAM" id="SSF53474">
    <property type="entry name" value="alpha/beta-Hydrolases"/>
    <property type="match status" value="1"/>
</dbReference>
<reference evidence="3 4" key="1">
    <citation type="submission" date="2014-01" db="EMBL/GenBank/DDBJ databases">
        <authorList>
            <consortium name="DOE Joint Genome Institute"/>
            <person name="Anderson I."/>
            <person name="Huntemann M."/>
            <person name="Han J."/>
            <person name="Chen A."/>
            <person name="Kyrpides N."/>
            <person name="Mavromatis K."/>
            <person name="Markowitz V."/>
            <person name="Palaniappan K."/>
            <person name="Ivanova N."/>
            <person name="Schaumberg A."/>
            <person name="Pati A."/>
            <person name="Liolios K."/>
            <person name="Nordberg H.P."/>
            <person name="Cantor M.N."/>
            <person name="Hua S.X."/>
            <person name="Woyke T."/>
        </authorList>
    </citation>
    <scope>NUCLEOTIDE SEQUENCE [LARGE SCALE GENOMIC DNA]</scope>
    <source>
        <strain evidence="3 4">XH-48</strain>
    </source>
</reference>
<dbReference type="GO" id="GO:0016787">
    <property type="term" value="F:hydrolase activity"/>
    <property type="evidence" value="ECO:0007669"/>
    <property type="project" value="UniProtKB-KW"/>
</dbReference>
<name>W0JL90_9EURY</name>
<dbReference type="PANTHER" id="PTHR43798:SF33">
    <property type="entry name" value="HYDROLASE, PUTATIVE (AFU_ORTHOLOGUE AFUA_2G14860)-RELATED"/>
    <property type="match status" value="1"/>
</dbReference>
<dbReference type="InterPro" id="IPR000073">
    <property type="entry name" value="AB_hydrolase_1"/>
</dbReference>
<evidence type="ECO:0000313" key="4">
    <source>
        <dbReference type="Proteomes" id="UP000019024"/>
    </source>
</evidence>
<dbReference type="Proteomes" id="UP000019024">
    <property type="component" value="Chromosome"/>
</dbReference>
<organism evidence="3 4">
    <name type="scientific">Halostagnicola larsenii XH-48</name>
    <dbReference type="NCBI Taxonomy" id="797299"/>
    <lineage>
        <taxon>Archaea</taxon>
        <taxon>Methanobacteriati</taxon>
        <taxon>Methanobacteriota</taxon>
        <taxon>Stenosarchaea group</taxon>
        <taxon>Halobacteria</taxon>
        <taxon>Halobacteriales</taxon>
        <taxon>Natrialbaceae</taxon>
        <taxon>Halostagnicola</taxon>
    </lineage>
</organism>
<dbReference type="InterPro" id="IPR029058">
    <property type="entry name" value="AB_hydrolase_fold"/>
</dbReference>
<dbReference type="InterPro" id="IPR050266">
    <property type="entry name" value="AB_hydrolase_sf"/>
</dbReference>
<protein>
    <submittedName>
        <fullName evidence="3">Alpha/beta hydrolase</fullName>
    </submittedName>
</protein>
<dbReference type="EMBL" id="CP007055">
    <property type="protein sequence ID" value="AHF99338.1"/>
    <property type="molecule type" value="Genomic_DNA"/>
</dbReference>
<dbReference type="RefSeq" id="WP_084568942.1">
    <property type="nucleotide sequence ID" value="NZ_CP007055.1"/>
</dbReference>
<dbReference type="KEGG" id="hlr:HALLA_11165"/>
<sequence>MTGGTGVVTIPPNGAEGRSETRLSYRRAGTSGDPVVLLHGGGVDDATLSWKHTIDALADDYRVYAPDWPGYGDSVATGGNNAPVGEQTIESYVSVLEGFLAETGLEDEPITLAGISMGGGAALGYALEHPETVAALGLVDSYGLGRRIPGGQFFKSAAHVPGANSFGWATMSLSTETARLALANVVADAGQLEPEFVDAFRARASEPGAGTAFEAFQRAEITAEGDARTDFTDDLESLSVPTLLVHGVDDPLFPVRWSKRAHELLPDSRLELVEDCGHWVPRERPEAFVERLRDFLENGTDAEKRSDAENGTSA</sequence>
<keyword evidence="4" id="KW-1185">Reference proteome</keyword>
<feature type="region of interest" description="Disordered" evidence="1">
    <location>
        <begin position="1"/>
        <end position="20"/>
    </location>
</feature>
<dbReference type="AlphaFoldDB" id="W0JL90"/>
<dbReference type="HOGENOM" id="CLU_020336_13_2_2"/>
<dbReference type="Pfam" id="PF00561">
    <property type="entry name" value="Abhydrolase_1"/>
    <property type="match status" value="1"/>
</dbReference>
<dbReference type="STRING" id="797299.HALLA_11165"/>
<dbReference type="PRINTS" id="PR00111">
    <property type="entry name" value="ABHYDROLASE"/>
</dbReference>
<keyword evidence="3" id="KW-0378">Hydrolase</keyword>
<gene>
    <name evidence="3" type="ORF">HALLA_11165</name>
</gene>
<evidence type="ECO:0000313" key="3">
    <source>
        <dbReference type="EMBL" id="AHF99338.1"/>
    </source>
</evidence>
<dbReference type="PATRIC" id="fig|797299.3.peg.1267"/>
<dbReference type="eggNOG" id="arCOG05706">
    <property type="taxonomic scope" value="Archaea"/>
</dbReference>
<dbReference type="PRINTS" id="PR00412">
    <property type="entry name" value="EPOXHYDRLASE"/>
</dbReference>
<dbReference type="GO" id="GO:0016020">
    <property type="term" value="C:membrane"/>
    <property type="evidence" value="ECO:0007669"/>
    <property type="project" value="TreeGrafter"/>
</dbReference>
<dbReference type="Gene3D" id="3.40.50.1820">
    <property type="entry name" value="alpha/beta hydrolase"/>
    <property type="match status" value="1"/>
</dbReference>
<evidence type="ECO:0000259" key="2">
    <source>
        <dbReference type="Pfam" id="PF00561"/>
    </source>
</evidence>
<dbReference type="OrthoDB" id="9890at2157"/>
<feature type="domain" description="AB hydrolase-1" evidence="2">
    <location>
        <begin position="34"/>
        <end position="281"/>
    </location>
</feature>
<proteinExistence type="predicted"/>
<dbReference type="InterPro" id="IPR000639">
    <property type="entry name" value="Epox_hydrolase-like"/>
</dbReference>
<evidence type="ECO:0000256" key="1">
    <source>
        <dbReference type="SAM" id="MobiDB-lite"/>
    </source>
</evidence>
<dbReference type="GeneID" id="25145019"/>